<reference evidence="4" key="1">
    <citation type="journal article" date="2017" name="Sci. Rep.">
        <title>Divergent copies of the large inverted repeat in the chloroplast genomes of ulvophycean green algae.</title>
        <authorList>
            <person name="Turmel M."/>
            <person name="Otis C."/>
            <person name="Lemieux C."/>
        </authorList>
    </citation>
    <scope>NUCLEOTIDE SEQUENCE</scope>
</reference>
<feature type="compositionally biased region" description="Polar residues" evidence="1">
    <location>
        <begin position="1860"/>
        <end position="1877"/>
    </location>
</feature>
<dbReference type="GO" id="GO:0051301">
    <property type="term" value="P:cell division"/>
    <property type="evidence" value="ECO:0007669"/>
    <property type="project" value="UniProtKB-KW"/>
</dbReference>
<proteinExistence type="predicted"/>
<feature type="domain" description="AAA+ ATPase" evidence="3">
    <location>
        <begin position="1371"/>
        <end position="1594"/>
    </location>
</feature>
<dbReference type="GO" id="GO:0004176">
    <property type="term" value="F:ATP-dependent peptidase activity"/>
    <property type="evidence" value="ECO:0007669"/>
    <property type="project" value="TreeGrafter"/>
</dbReference>
<dbReference type="RefSeq" id="YP_009367423.1">
    <property type="nucleotide sequence ID" value="NC_034709.1"/>
</dbReference>
<dbReference type="GO" id="GO:0005739">
    <property type="term" value="C:mitochondrion"/>
    <property type="evidence" value="ECO:0007669"/>
    <property type="project" value="TreeGrafter"/>
</dbReference>
<geneLocation type="chloroplast" evidence="4"/>
<dbReference type="CDD" id="cd19481">
    <property type="entry name" value="RecA-like_protease"/>
    <property type="match status" value="1"/>
</dbReference>
<sequence>MINFKNNIKKSNNISENLFLTNLSLAGRPIARVNQKKSRSLTSLLCRQTYHDSKKSYPLHLSSSLPTLLTSNFYQAFNVNISQNLNSCGRLKTLKKIQPCAGSDKSKNVPGPRTKYVESTLSDKVRFDLRKSLELLNYQKTNRSIKKSVQTVYYLLIAYKKTLRVKLNYYFNNSTNLQFFLALSPFLIYFIQMSVDKYELQYQQNTFLQKSLPGLKKPIQNMTWETFAYTKYSNKLDSNLITQINSVDNGFFISLNPGWQFKQKQLLAATFESSLNSTKKWSFLPSRYFYQLLSETQKRQFNQNALEHINQKSTKSSRQIEVNSRWQIFFNELDDIPTKLNSVFQTETNPFKSSNQPTGPLFRQLPLLSNSEPGSDKVHSLNLQCSSANQQVDSLQTVSDKGSKNKKIVSDNDFKKQFTLLTSNYQEFAQTKQELISNQTSESQRKPNLYFQPQPPYTDQGRSKDTDQCRRLLDFQQIHFTPVNLAFTEIKKDLLFGYKKTTTPCLDSANEIKKRSSIGVVSQSSLSDSSSKPAFSQALVNKNSRYQISEKNDYLNFQSDLSQKSRSTLEELQVSSNLPSRFIGDSLKSKLRLGDQTWIRLLTETWLSPLQTLVNHQSESSKKISFQRTFHYNVDSGFSKIGNLIKINVLERKTKNFNEKQKQVFNFNNAPSVEVGPLSKVWPTLIRQDLRSPIPAWVRELKTQTFSGPSLNDSQKTAEILPPSFLQFNQPPFFIKSEFPPLLKEALMKNPESLLELFQKPSVPSLGAPYELRRSYSLPFFNRKLWGSYKGPADTKDSPTDPANVCLLDTSALKTPKGTTYGGPHTMTGRPIQEYDLRTTSAKGQSLFIQRKLSGYLYPDSLRETILMNNGHNFIETNPQIRKTNSLLESYNQKFSAIISQRGRNKDANLQTSGPRTMTGGPIRESFVAAAKGDRAKTNKEPGFLLQVYQPLTPTLMALRGEKNVISNTVPQISNILTTSSLQKNNDFLTRIEPDQSFSTKKDYFFGIPIESPIYGLTGKDYKEKYETRKRDIPKDRLVHPYTDFFNFLTRSNSKLLKAPLFGEDEPGFGFSNSNEFSKKALLTEMTKAATFSNVVSDKPFLQSNRENGLSELFQSNRFEKPAVLRRTSYSKTLPEKPRFSAMDPVIGGVLDTSALKTPKGTTYGPERSQSFHGLSFFKKQSQPVVKQKTEKVFGALDAIPVPYKTQLHYTKARVFSNTVNSLEKSLKRSSFSTNLYEPISFKTWAILSQFGFVFIVSKLSEILQKEYNEEVLYYIAEFYAFLNDYDKNSLQIFSQGENIRVIKKINKKFSDLVGGRFLLTEFGEAILLLRNSRKRFSKMKISKPQFLFLAPTLNVEGRAEKPNLKLENFIPKGILLVGPPGTGKTLLVQAFAGEAAVPVIVESGKMLTTNMETNGAERLKDLFKAAREMSPCILFLDEVDTLGQKREKVLSATMVGETQNLIPNPLNGIYSQNGVKDFLREGFNLSVSDPFNLSWDVLNPVVRLAGPQTSKSSNTPSQPQNDLKIQITNQKMLTGEKQNQDLHLLTQLLYELDGLNKREDIIVIGATNRPATLDSALTRPGRFGKIIYLDLPGKQKRFELLKFYSQSRNNKSKDYDYEPERFLVSPSEVTARAAGTKDSRMGPPVTVGGPFFDAKEVSRRHSMAEGSIRDTSALIPSKKSYGAQSFWLAPEAFEKDVFSGGNDPSKTQTKPKKVFATPGRVLTTLKQKENSPPLKVTGDLQSTIHSKLSIIDYHLGLKSLTKNKFKLSNISNLYLKKRPKSLGVDANIDWNYFANQTVGLSSAHLSAAMNRSALKAMWIYFATLENEKSMAKFFSSTLALTTQNVSQNTKSKILRNDSNHPIQNSLKTNDPLKTNSSKELFKPYQELSSEMVSQLMRKNPPVLLSKELKLRLIFQSELGNTEILNQFFLIDPFGAEEFGQLAGPRPQRGLSDKVPDPAEVSRISCVAPGLQKRPGQSFSLEPIQTLPFKASQKKQRPLSLRSQSKQRTKESFHTFETIEYGIQTVSTMNTSLQIRTLKGKQVNKKIVGLLPLTDFLDNQTKNTILPESNQLRGPYDFFEAKEVSPTDAASVRLRESFVPATKGPHTVTDDLRPIQESDLRTTYGQEALSPKNGLKRNRFYKKHRLYLRTLAGLDFENQVNSNSLTGLQSHAIYIERSKLKILNKYVNRILQNRSFGWLILSNSTCLIKNPFFSFSIQKQKTKKLNGIYYHLLSLNNLDFRVAKETPPLTFLKWQNFNFKQQNLLFGDSLFINRSAYYLSGKSLINFSNQNQLFGQKDQPISLWSFTGSSREKTRHPKFSFQNGFITKIHFENFLLSLIAGKAAEKLMLTNSLQKQESNIGLDELKELRGLVRYLLEDYVKSSPKQLTRKQINVNLVENSHQILHEEELLFLKELATGFENQNCIEALSIPRSSSLKSSDQFASVNQPWWQLKSLNLVASSNLKYGQWYRLFVSEEQQTFRNIEWVAPDTYFHNQVNNAHLASNFNGESKTRLTNTFINKKLGHIYSERSKLNWNQLQLLESESMASHLMLLSFNKVFILLENNREFLDLVSYSLICYENLRQFEILDFYQRFFKKNK</sequence>
<keyword evidence="4" id="KW-0132">Cell division</keyword>
<dbReference type="Gene3D" id="3.40.50.300">
    <property type="entry name" value="P-loop containing nucleotide triphosphate hydrolases"/>
    <property type="match status" value="2"/>
</dbReference>
<dbReference type="PANTHER" id="PTHR23076:SF97">
    <property type="entry name" value="ATP-DEPENDENT ZINC METALLOPROTEASE YME1L1"/>
    <property type="match status" value="1"/>
</dbReference>
<gene>
    <name evidence="4" type="primary">ftsH</name>
</gene>
<name>A0A1W6EG77_SARMC</name>
<dbReference type="GO" id="GO:0006508">
    <property type="term" value="P:proteolysis"/>
    <property type="evidence" value="ECO:0007669"/>
    <property type="project" value="TreeGrafter"/>
</dbReference>
<evidence type="ECO:0000256" key="2">
    <source>
        <dbReference type="SAM" id="Phobius"/>
    </source>
</evidence>
<keyword evidence="4" id="KW-0934">Plastid</keyword>
<dbReference type="InterPro" id="IPR003959">
    <property type="entry name" value="ATPase_AAA_core"/>
</dbReference>
<protein>
    <submittedName>
        <fullName evidence="4">Cell division protein</fullName>
    </submittedName>
</protein>
<dbReference type="GO" id="GO:0005524">
    <property type="term" value="F:ATP binding"/>
    <property type="evidence" value="ECO:0007669"/>
    <property type="project" value="InterPro"/>
</dbReference>
<dbReference type="Gene3D" id="1.10.8.60">
    <property type="match status" value="1"/>
</dbReference>
<keyword evidence="2" id="KW-0812">Transmembrane</keyword>
<dbReference type="GeneID" id="32884113"/>
<evidence type="ECO:0000256" key="1">
    <source>
        <dbReference type="SAM" id="MobiDB-lite"/>
    </source>
</evidence>
<accession>A0A1W6EG77</accession>
<dbReference type="GO" id="GO:0016887">
    <property type="term" value="F:ATP hydrolysis activity"/>
    <property type="evidence" value="ECO:0007669"/>
    <property type="project" value="InterPro"/>
</dbReference>
<dbReference type="SUPFAM" id="SSF52540">
    <property type="entry name" value="P-loop containing nucleoside triphosphate hydrolases"/>
    <property type="match status" value="1"/>
</dbReference>
<dbReference type="PANTHER" id="PTHR23076">
    <property type="entry name" value="METALLOPROTEASE M41 FTSH"/>
    <property type="match status" value="1"/>
</dbReference>
<dbReference type="SMART" id="SM00382">
    <property type="entry name" value="AAA"/>
    <property type="match status" value="1"/>
</dbReference>
<organism evidence="4">
    <name type="scientific">Sarcinofilum mucosum</name>
    <name type="common">Green alga</name>
    <name type="synonym">Pseudoschizomeris mucosa</name>
    <dbReference type="NCBI Taxonomy" id="141643"/>
    <lineage>
        <taxon>Eukaryota</taxon>
        <taxon>Viridiplantae</taxon>
        <taxon>Chlorophyta</taxon>
        <taxon>core chlorophytes</taxon>
        <taxon>Ulvophyceae</taxon>
        <taxon>OUU clade</taxon>
        <taxon>Ulotrichales</taxon>
        <taxon>Sarcinofilaceae</taxon>
        <taxon>Sarcinofilum</taxon>
    </lineage>
</organism>
<dbReference type="InterPro" id="IPR027417">
    <property type="entry name" value="P-loop_NTPase"/>
</dbReference>
<evidence type="ECO:0000259" key="3">
    <source>
        <dbReference type="SMART" id="SM00382"/>
    </source>
</evidence>
<dbReference type="InterPro" id="IPR003593">
    <property type="entry name" value="AAA+_ATPase"/>
</dbReference>
<dbReference type="Pfam" id="PF00004">
    <property type="entry name" value="AAA"/>
    <property type="match status" value="2"/>
</dbReference>
<feature type="transmembrane region" description="Helical" evidence="2">
    <location>
        <begin position="169"/>
        <end position="191"/>
    </location>
</feature>
<dbReference type="EMBL" id="KY407656">
    <property type="protein sequence ID" value="ARK14387.1"/>
    <property type="molecule type" value="Genomic_DNA"/>
</dbReference>
<keyword evidence="4" id="KW-0131">Cell cycle</keyword>
<dbReference type="PROSITE" id="PS00674">
    <property type="entry name" value="AAA"/>
    <property type="match status" value="1"/>
</dbReference>
<dbReference type="InterPro" id="IPR003960">
    <property type="entry name" value="ATPase_AAA_CS"/>
</dbReference>
<evidence type="ECO:0000313" key="4">
    <source>
        <dbReference type="EMBL" id="ARK14387.1"/>
    </source>
</evidence>
<feature type="region of interest" description="Disordered" evidence="1">
    <location>
        <begin position="1856"/>
        <end position="1877"/>
    </location>
</feature>
<keyword evidence="4" id="KW-0150">Chloroplast</keyword>
<keyword evidence="2" id="KW-0472">Membrane</keyword>
<feature type="region of interest" description="Disordered" evidence="1">
    <location>
        <begin position="437"/>
        <end position="465"/>
    </location>
</feature>
<keyword evidence="2" id="KW-1133">Transmembrane helix</keyword>